<proteinExistence type="predicted"/>
<reference evidence="2 3" key="1">
    <citation type="submission" date="2019-07" db="EMBL/GenBank/DDBJ databases">
        <authorList>
            <person name="Hibberd C M."/>
            <person name="Gehrig L. J."/>
            <person name="Chang H.-W."/>
            <person name="Venkatesh S."/>
        </authorList>
    </citation>
    <scope>NUCLEOTIDE SEQUENCE [LARGE SCALE GENOMIC DNA]</scope>
    <source>
        <strain evidence="2">Dorea_longicatena_SSTS_Bg7063</strain>
    </source>
</reference>
<protein>
    <recommendedName>
        <fullName evidence="4">Extracellular solute-binding protein</fullName>
    </recommendedName>
</protein>
<keyword evidence="1" id="KW-0472">Membrane</keyword>
<keyword evidence="1" id="KW-0812">Transmembrane</keyword>
<dbReference type="Proteomes" id="UP000398619">
    <property type="component" value="Unassembled WGS sequence"/>
</dbReference>
<organism evidence="2 3">
    <name type="scientific">Dorea longicatena</name>
    <dbReference type="NCBI Taxonomy" id="88431"/>
    <lineage>
        <taxon>Bacteria</taxon>
        <taxon>Bacillati</taxon>
        <taxon>Bacillota</taxon>
        <taxon>Clostridia</taxon>
        <taxon>Lachnospirales</taxon>
        <taxon>Lachnospiraceae</taxon>
        <taxon>Dorea</taxon>
    </lineage>
</organism>
<evidence type="ECO:0000313" key="3">
    <source>
        <dbReference type="Proteomes" id="UP000398619"/>
    </source>
</evidence>
<dbReference type="AlphaFoldDB" id="A0A564TVK2"/>
<name>A0A564TVK2_9FIRM</name>
<gene>
    <name evidence="2" type="ORF">DLSSTS7063_01812</name>
</gene>
<evidence type="ECO:0000313" key="2">
    <source>
        <dbReference type="EMBL" id="VUX11298.1"/>
    </source>
</evidence>
<evidence type="ECO:0000256" key="1">
    <source>
        <dbReference type="SAM" id="Phobius"/>
    </source>
</evidence>
<feature type="transmembrane region" description="Helical" evidence="1">
    <location>
        <begin position="20"/>
        <end position="39"/>
    </location>
</feature>
<accession>A0A564TVK2</accession>
<dbReference type="RefSeq" id="WP_144100871.1">
    <property type="nucleotide sequence ID" value="NZ_CABHNM010000041.1"/>
</dbReference>
<sequence>MDKNFGSMPLGKKVEYLWMYYKIWLVILAVVIGVIYLGCTMYKGRHTTVLLNVAVTGGDSQKAEELNKDFCKYAGIDEKDGIIRIQANIPEDGGSMSSKTALTTLVGADAVDVLICGEDVYQEYKKQDGFQETIDFPEDNMLKKKKIISYDDAHAAIMVNAQNQKMAEKFISYLEQLNHINNAN</sequence>
<dbReference type="EMBL" id="CABHNM010000041">
    <property type="protein sequence ID" value="VUX11298.1"/>
    <property type="molecule type" value="Genomic_DNA"/>
</dbReference>
<keyword evidence="1" id="KW-1133">Transmembrane helix</keyword>
<evidence type="ECO:0008006" key="4">
    <source>
        <dbReference type="Google" id="ProtNLM"/>
    </source>
</evidence>